<evidence type="ECO:0000313" key="1">
    <source>
        <dbReference type="EMBL" id="MDT8979233.1"/>
    </source>
</evidence>
<dbReference type="Proteomes" id="UP001250538">
    <property type="component" value="Unassembled WGS sequence"/>
</dbReference>
<organism evidence="1 2">
    <name type="scientific">Paenibacillus suaedae</name>
    <dbReference type="NCBI Taxonomy" id="3077233"/>
    <lineage>
        <taxon>Bacteria</taxon>
        <taxon>Bacillati</taxon>
        <taxon>Bacillota</taxon>
        <taxon>Bacilli</taxon>
        <taxon>Bacillales</taxon>
        <taxon>Paenibacillaceae</taxon>
        <taxon>Paenibacillus</taxon>
    </lineage>
</organism>
<protein>
    <submittedName>
        <fullName evidence="1">Uncharacterized protein</fullName>
    </submittedName>
</protein>
<dbReference type="RefSeq" id="WP_315746941.1">
    <property type="nucleotide sequence ID" value="NZ_JAVYAA010000007.1"/>
</dbReference>
<accession>A0AAJ2JYJ2</accession>
<reference evidence="2" key="1">
    <citation type="submission" date="2023-09" db="EMBL/GenBank/DDBJ databases">
        <title>Paenibacillus sp. chi10 Genome sequencing and assembly.</title>
        <authorList>
            <person name="Kim I."/>
        </authorList>
    </citation>
    <scope>NUCLEOTIDE SEQUENCE [LARGE SCALE GENOMIC DNA]</scope>
    <source>
        <strain evidence="2">chi10</strain>
    </source>
</reference>
<dbReference type="AlphaFoldDB" id="A0AAJ2JYJ2"/>
<gene>
    <name evidence="1" type="ORF">RQP50_23630</name>
</gene>
<name>A0AAJ2JYJ2_9BACL</name>
<dbReference type="EMBL" id="JAVYAA010000007">
    <property type="protein sequence ID" value="MDT8979233.1"/>
    <property type="molecule type" value="Genomic_DNA"/>
</dbReference>
<keyword evidence="2" id="KW-1185">Reference proteome</keyword>
<proteinExistence type="predicted"/>
<sequence>MTKNVWKANQVISMETRLKDEGRKNNIYVLAQMISKAQLLIFDLYSDDNNWGGC</sequence>
<comment type="caution">
    <text evidence="1">The sequence shown here is derived from an EMBL/GenBank/DDBJ whole genome shotgun (WGS) entry which is preliminary data.</text>
</comment>
<evidence type="ECO:0000313" key="2">
    <source>
        <dbReference type="Proteomes" id="UP001250538"/>
    </source>
</evidence>